<dbReference type="InterPro" id="IPR013424">
    <property type="entry name" value="Ice-binding_C"/>
</dbReference>
<sequence>MVSRSFVLAAIGVLFASVSAQNLVLNGDFEALSIGNSVPGTPKVEGGWIFENYCGVETNGNPGKSSRLESNGSTSFDPTASQTVSGLQIGETYTIAWDWKLRVNYSGSGTGRSFGVFLDDQTYAGALFFGERLVATYVRSSVSFTATSTSHTVIFAGELDNRTNGGAGNTDVSYNLDNVELSAVPEPTSLIGLAWGALALRFRKK</sequence>
<keyword evidence="2" id="KW-0732">Signal</keyword>
<feature type="region of interest" description="Disordered" evidence="1">
    <location>
        <begin position="61"/>
        <end position="80"/>
    </location>
</feature>
<reference evidence="3" key="1">
    <citation type="journal article" name="DNA Res.">
        <title>The physiological potential of anammox bacteria as revealed by their core genome structure.</title>
        <authorList>
            <person name="Okubo T."/>
            <person name="Toyoda A."/>
            <person name="Fukuhara K."/>
            <person name="Uchiyama I."/>
            <person name="Harigaya Y."/>
            <person name="Kuroiwa M."/>
            <person name="Suzuki T."/>
            <person name="Murakami Y."/>
            <person name="Suwa Y."/>
            <person name="Takami H."/>
        </authorList>
    </citation>
    <scope>NUCLEOTIDE SEQUENCE</scope>
    <source>
        <strain evidence="3">317325-2</strain>
    </source>
</reference>
<organism evidence="3 4">
    <name type="scientific">Candidatus Nitrosymbiomonas proteolyticus</name>
    <dbReference type="NCBI Taxonomy" id="2608984"/>
    <lineage>
        <taxon>Bacteria</taxon>
        <taxon>Bacillati</taxon>
        <taxon>Armatimonadota</taxon>
        <taxon>Armatimonadota incertae sedis</taxon>
        <taxon>Candidatus Nitrosymbiomonas</taxon>
    </lineage>
</organism>
<dbReference type="Gene3D" id="2.60.120.260">
    <property type="entry name" value="Galactose-binding domain-like"/>
    <property type="match status" value="1"/>
</dbReference>
<dbReference type="AlphaFoldDB" id="A0A809SAS6"/>
<accession>A0A809SAS6</accession>
<dbReference type="Proteomes" id="UP000662873">
    <property type="component" value="Chromosome"/>
</dbReference>
<evidence type="ECO:0000256" key="2">
    <source>
        <dbReference type="SAM" id="SignalP"/>
    </source>
</evidence>
<evidence type="ECO:0000256" key="1">
    <source>
        <dbReference type="SAM" id="MobiDB-lite"/>
    </source>
</evidence>
<feature type="signal peptide" evidence="2">
    <location>
        <begin position="1"/>
        <end position="20"/>
    </location>
</feature>
<protein>
    <recommendedName>
        <fullName evidence="5">PEP-CTERM protein-sorting domain-containing protein</fullName>
    </recommendedName>
</protein>
<feature type="chain" id="PRO_5035266164" description="PEP-CTERM protein-sorting domain-containing protein" evidence="2">
    <location>
        <begin position="21"/>
        <end position="205"/>
    </location>
</feature>
<evidence type="ECO:0008006" key="5">
    <source>
        <dbReference type="Google" id="ProtNLM"/>
    </source>
</evidence>
<proteinExistence type="predicted"/>
<evidence type="ECO:0000313" key="3">
    <source>
        <dbReference type="EMBL" id="BBO24521.1"/>
    </source>
</evidence>
<dbReference type="EMBL" id="AP021858">
    <property type="protein sequence ID" value="BBO24521.1"/>
    <property type="molecule type" value="Genomic_DNA"/>
</dbReference>
<evidence type="ECO:0000313" key="4">
    <source>
        <dbReference type="Proteomes" id="UP000662873"/>
    </source>
</evidence>
<dbReference type="NCBIfam" id="TIGR02595">
    <property type="entry name" value="PEP_CTERM"/>
    <property type="match status" value="1"/>
</dbReference>
<dbReference type="KEGG" id="npy:NPRO_21160"/>
<name>A0A809SAS6_9BACT</name>
<gene>
    <name evidence="3" type="ORF">NPRO_21160</name>
</gene>